<dbReference type="KEGG" id="tet:TTHERM_00324390"/>
<dbReference type="Proteomes" id="UP000009168">
    <property type="component" value="Unassembled WGS sequence"/>
</dbReference>
<dbReference type="AlphaFoldDB" id="Q237F9"/>
<dbReference type="SMART" id="SM00028">
    <property type="entry name" value="TPR"/>
    <property type="match status" value="2"/>
</dbReference>
<dbReference type="SUPFAM" id="SSF48452">
    <property type="entry name" value="TPR-like"/>
    <property type="match status" value="1"/>
</dbReference>
<feature type="transmembrane region" description="Helical" evidence="2">
    <location>
        <begin position="424"/>
        <end position="445"/>
    </location>
</feature>
<accession>Q237F9</accession>
<organism evidence="3 4">
    <name type="scientific">Tetrahymena thermophila (strain SB210)</name>
    <dbReference type="NCBI Taxonomy" id="312017"/>
    <lineage>
        <taxon>Eukaryota</taxon>
        <taxon>Sar</taxon>
        <taxon>Alveolata</taxon>
        <taxon>Ciliophora</taxon>
        <taxon>Intramacronucleata</taxon>
        <taxon>Oligohymenophorea</taxon>
        <taxon>Hymenostomatida</taxon>
        <taxon>Tetrahymenina</taxon>
        <taxon>Tetrahymenidae</taxon>
        <taxon>Tetrahymena</taxon>
    </lineage>
</organism>
<evidence type="ECO:0000256" key="1">
    <source>
        <dbReference type="PROSITE-ProRule" id="PRU00339"/>
    </source>
</evidence>
<keyword evidence="1" id="KW-0802">TPR repeat</keyword>
<dbReference type="Pfam" id="PF22673">
    <property type="entry name" value="MCP-like_PDC_1"/>
    <property type="match status" value="1"/>
</dbReference>
<proteinExistence type="predicted"/>
<name>Q237F9_TETTS</name>
<dbReference type="InterPro" id="IPR019734">
    <property type="entry name" value="TPR_rpt"/>
</dbReference>
<gene>
    <name evidence="3" type="ORF">TTHERM_00324390</name>
</gene>
<dbReference type="InParanoid" id="Q237F9"/>
<dbReference type="GeneID" id="7844445"/>
<reference evidence="4" key="1">
    <citation type="journal article" date="2006" name="PLoS Biol.">
        <title>Macronuclear genome sequence of the ciliate Tetrahymena thermophila, a model eukaryote.</title>
        <authorList>
            <person name="Eisen J.A."/>
            <person name="Coyne R.S."/>
            <person name="Wu M."/>
            <person name="Wu D."/>
            <person name="Thiagarajan M."/>
            <person name="Wortman J.R."/>
            <person name="Badger J.H."/>
            <person name="Ren Q."/>
            <person name="Amedeo P."/>
            <person name="Jones K.M."/>
            <person name="Tallon L.J."/>
            <person name="Delcher A.L."/>
            <person name="Salzberg S.L."/>
            <person name="Silva J.C."/>
            <person name="Haas B.J."/>
            <person name="Majoros W.H."/>
            <person name="Farzad M."/>
            <person name="Carlton J.M."/>
            <person name="Smith R.K. Jr."/>
            <person name="Garg J."/>
            <person name="Pearlman R.E."/>
            <person name="Karrer K.M."/>
            <person name="Sun L."/>
            <person name="Manning G."/>
            <person name="Elde N.C."/>
            <person name="Turkewitz A.P."/>
            <person name="Asai D.J."/>
            <person name="Wilkes D.E."/>
            <person name="Wang Y."/>
            <person name="Cai H."/>
            <person name="Collins K."/>
            <person name="Stewart B.A."/>
            <person name="Lee S.R."/>
            <person name="Wilamowska K."/>
            <person name="Weinberg Z."/>
            <person name="Ruzzo W.L."/>
            <person name="Wloga D."/>
            <person name="Gaertig J."/>
            <person name="Frankel J."/>
            <person name="Tsao C.-C."/>
            <person name="Gorovsky M.A."/>
            <person name="Keeling P.J."/>
            <person name="Waller R.F."/>
            <person name="Patron N.J."/>
            <person name="Cherry J.M."/>
            <person name="Stover N.A."/>
            <person name="Krieger C.J."/>
            <person name="del Toro C."/>
            <person name="Ryder H.F."/>
            <person name="Williamson S.C."/>
            <person name="Barbeau R.A."/>
            <person name="Hamilton E.P."/>
            <person name="Orias E."/>
        </authorList>
    </citation>
    <scope>NUCLEOTIDE SEQUENCE [LARGE SCALE GENOMIC DNA]</scope>
    <source>
        <strain evidence="4">SB210</strain>
    </source>
</reference>
<sequence length="1241" mass="147093">MKKLTIQLTLTVSLPIIVGVFSVLIMFYQNLWDALEAWEQDSEMWILQTQKQMLMNSIYSSKIIEGYSFTQVQIHMSVINKLLKKYQNNEITVNKQAYFTVCSYRELIFNQCPENVYSQLNQSQYYVDLYFVRQKFRYDLLTQEQQYFIQMNDFISFYGKSAFYASQLEGLIQLAFIYNNDKTSVQQGIPSGFYNYTDSEYESCLGKDFIEPYDPRCRKWYQFAAKNQGQFFFEPYLDSIGNDLLMTLSSQITRQNEFYSVNSIDIYMINLKNIFGQTQTNCSYSVLLHEFNSTVFAHPLLDKSNLTSWPDLEYNDLASNCQGQQKFQECTLEKQSFQYQISQTQDFIKTGNYSLEQNQNLDKLYQQWSKFGNKKISMIYPILSQVNESQLPYSYSIVLTARVFTDNRESLKLFNLLNANYIKIPIFVSFIALIVAIVVFIINFARFQVLQIWKPIGLLTTFLKKSLLQDQSCSRTLTTQFDRETLRSQPTHFRKSSEKRQTKLTSTQFVNQPDYIYTYFQKLDSNDSVILRSPLSIRSTNQPSQKEKQITESPLSQYRTFRLSQYSEQDEDMPIKEGQTESLQTIMTGKVSQFYQHKNKSMIQIGTLNQQQQEQEIIMLQKEESETKKILKGLKPMFLEMKVIKKTFQDLEFVINYSVQSSQISSTQDSLNALFHFAKAKELFLKLNNQTGLSRCYFNLGLIYLLKYEYSLSSEYFQSAIQINLNLIGEDYSTLTSYKLLQGLDQDSKDQLIIFAKRIFSFAYSQKCSAFQQIYIEQKEYYDDQLEMLIKNLHSFQIYANKKTKLDMEQQNVLSLLKESLNQYYQVEKIIENHYLDFSDIFKIFLYQEISEILIYLGQIQKELTNYFKKIQFLFVANNIFISNDQFNQTNSIFRKKKTIQISNYNVKAIICETFKSKHLFLLGMTEKVRKNWLQAIEYLTQSLEISTHYDHFQKMRTIQILAKLFQKYCLKQDFIDEEYLNTELRIPIDTTILLELDPTFRQCNFLQIINGFKKYNFLGKNDRIQIIVYNRQINQFMPYTIIQNNDHWKIILDSLSNLRKEFYIYEEITQSQIQLQQALNLCVATYIYEQKPLETTPKIKQNLIQNKNHKIQELDYTKNNQIYLNNLKRKKLLLLLSNGDIQSFKYISQQKELKNQSLIIYHIKDKLNYEYKEYQNKHLKYELLSSQNDLIAKLSKLRLNENIDSQSVNRLTKMISLQMQKKFPKILDSQINIIIICGQK</sequence>
<keyword evidence="2" id="KW-0812">Transmembrane</keyword>
<dbReference type="HOGENOM" id="CLU_227717_0_0_1"/>
<keyword evidence="4" id="KW-1185">Reference proteome</keyword>
<dbReference type="EMBL" id="GG662743">
    <property type="protein sequence ID" value="EAR92782.2"/>
    <property type="molecule type" value="Genomic_DNA"/>
</dbReference>
<feature type="transmembrane region" description="Helical" evidence="2">
    <location>
        <begin position="6"/>
        <end position="28"/>
    </location>
</feature>
<keyword evidence="2" id="KW-1133">Transmembrane helix</keyword>
<dbReference type="RefSeq" id="XP_001013027.2">
    <property type="nucleotide sequence ID" value="XM_001013027.2"/>
</dbReference>
<dbReference type="InterPro" id="IPR011990">
    <property type="entry name" value="TPR-like_helical_dom_sf"/>
</dbReference>
<dbReference type="Gene3D" id="3.30.450.20">
    <property type="entry name" value="PAS domain"/>
    <property type="match status" value="1"/>
</dbReference>
<protein>
    <submittedName>
        <fullName evidence="3">Tetratricopeptide repeat protein</fullName>
    </submittedName>
</protein>
<evidence type="ECO:0000313" key="3">
    <source>
        <dbReference type="EMBL" id="EAR92782.2"/>
    </source>
</evidence>
<keyword evidence="2" id="KW-0472">Membrane</keyword>
<evidence type="ECO:0000256" key="2">
    <source>
        <dbReference type="SAM" id="Phobius"/>
    </source>
</evidence>
<feature type="repeat" description="TPR" evidence="1">
    <location>
        <begin position="694"/>
        <end position="727"/>
    </location>
</feature>
<dbReference type="PROSITE" id="PS50005">
    <property type="entry name" value="TPR"/>
    <property type="match status" value="1"/>
</dbReference>
<evidence type="ECO:0000313" key="4">
    <source>
        <dbReference type="Proteomes" id="UP000009168"/>
    </source>
</evidence>